<reference evidence="2" key="2">
    <citation type="journal article" date="2017" name="J. Anim. Genet.">
        <title>Multiple reference genome sequences of hot pepper reveal the massive evolution of plant disease resistance genes by retroduplication.</title>
        <authorList>
            <person name="Kim S."/>
            <person name="Park J."/>
            <person name="Yeom S.-I."/>
            <person name="Kim Y.-M."/>
            <person name="Seo E."/>
            <person name="Kim K.-T."/>
            <person name="Kim M.-S."/>
            <person name="Lee J.M."/>
            <person name="Cheong K."/>
            <person name="Shin H.-S."/>
            <person name="Kim S.-B."/>
            <person name="Han K."/>
            <person name="Lee J."/>
            <person name="Park M."/>
            <person name="Lee H.-A."/>
            <person name="Lee H.-Y."/>
            <person name="Lee Y."/>
            <person name="Oh S."/>
            <person name="Lee J.H."/>
            <person name="Choi E."/>
            <person name="Choi E."/>
            <person name="Lee S.E."/>
            <person name="Jeon J."/>
            <person name="Kim H."/>
            <person name="Choi G."/>
            <person name="Song H."/>
            <person name="Lee J."/>
            <person name="Lee S.-C."/>
            <person name="Kwon J.-K."/>
            <person name="Lee H.-Y."/>
            <person name="Koo N."/>
            <person name="Hong Y."/>
            <person name="Kim R.W."/>
            <person name="Kang W.-H."/>
            <person name="Huh J.H."/>
            <person name="Kang B.-C."/>
            <person name="Yang T.-J."/>
            <person name="Lee Y.-H."/>
            <person name="Bennetzen J.L."/>
            <person name="Choi D."/>
        </authorList>
    </citation>
    <scope>NUCLEOTIDE SEQUENCE [LARGE SCALE GENOMIC DNA]</scope>
    <source>
        <strain evidence="2">cv. PBC81</strain>
    </source>
</reference>
<protein>
    <submittedName>
        <fullName evidence="1">Uncharacterized protein</fullName>
    </submittedName>
</protein>
<keyword evidence="2" id="KW-1185">Reference proteome</keyword>
<dbReference type="PANTHER" id="PTHR34723:SF8">
    <property type="entry name" value="PROTEIN CBG17025"/>
    <property type="match status" value="1"/>
</dbReference>
<name>A0A2G2V5T7_CAPBA</name>
<organism evidence="1 2">
    <name type="scientific">Capsicum baccatum</name>
    <name type="common">Peruvian pepper</name>
    <dbReference type="NCBI Taxonomy" id="33114"/>
    <lineage>
        <taxon>Eukaryota</taxon>
        <taxon>Viridiplantae</taxon>
        <taxon>Streptophyta</taxon>
        <taxon>Embryophyta</taxon>
        <taxon>Tracheophyta</taxon>
        <taxon>Spermatophyta</taxon>
        <taxon>Magnoliopsida</taxon>
        <taxon>eudicotyledons</taxon>
        <taxon>Gunneridae</taxon>
        <taxon>Pentapetalae</taxon>
        <taxon>asterids</taxon>
        <taxon>lamiids</taxon>
        <taxon>Solanales</taxon>
        <taxon>Solanaceae</taxon>
        <taxon>Solanoideae</taxon>
        <taxon>Capsiceae</taxon>
        <taxon>Capsicum</taxon>
    </lineage>
</organism>
<reference evidence="1 2" key="1">
    <citation type="journal article" date="2017" name="Genome Biol.">
        <title>New reference genome sequences of hot pepper reveal the massive evolution of plant disease-resistance genes by retroduplication.</title>
        <authorList>
            <person name="Kim S."/>
            <person name="Park J."/>
            <person name="Yeom S.I."/>
            <person name="Kim Y.M."/>
            <person name="Seo E."/>
            <person name="Kim K.T."/>
            <person name="Kim M.S."/>
            <person name="Lee J.M."/>
            <person name="Cheong K."/>
            <person name="Shin H.S."/>
            <person name="Kim S.B."/>
            <person name="Han K."/>
            <person name="Lee J."/>
            <person name="Park M."/>
            <person name="Lee H.A."/>
            <person name="Lee H.Y."/>
            <person name="Lee Y."/>
            <person name="Oh S."/>
            <person name="Lee J.H."/>
            <person name="Choi E."/>
            <person name="Choi E."/>
            <person name="Lee S.E."/>
            <person name="Jeon J."/>
            <person name="Kim H."/>
            <person name="Choi G."/>
            <person name="Song H."/>
            <person name="Lee J."/>
            <person name="Lee S.C."/>
            <person name="Kwon J.K."/>
            <person name="Lee H.Y."/>
            <person name="Koo N."/>
            <person name="Hong Y."/>
            <person name="Kim R.W."/>
            <person name="Kang W.H."/>
            <person name="Huh J.H."/>
            <person name="Kang B.C."/>
            <person name="Yang T.J."/>
            <person name="Lee Y.H."/>
            <person name="Bennetzen J.L."/>
            <person name="Choi D."/>
        </authorList>
    </citation>
    <scope>NUCLEOTIDE SEQUENCE [LARGE SCALE GENOMIC DNA]</scope>
    <source>
        <strain evidence="2">cv. PBC81</strain>
    </source>
</reference>
<evidence type="ECO:0000313" key="1">
    <source>
        <dbReference type="EMBL" id="PHT28344.1"/>
    </source>
</evidence>
<dbReference type="Proteomes" id="UP000224567">
    <property type="component" value="Unassembled WGS sequence"/>
</dbReference>
<proteinExistence type="predicted"/>
<sequence length="285" mass="31751">MVGSWSPNTRRVVVATAKRVELQPPLATSNFVDSHLGQSRARGEWEANIRPTMEAQPMIKARFARRAYWVRAPRMREGSRAEGQRNPPSWAPQLLNTFVGHSALQVLTMILPQAVSHPHCQNLNILPNHSIGRSDRRALVPSCVGSLVHWCHGDMVTWCHGATVPWCLSAMVPWCFGAMVPWCLGGMVTWYYGATVPWCYGAMDPWCLGAMVPWCYSALEPWCYGALVLWCYGSMVPWCLDSLVPSFCGALVPQCHGALVPWFHGSMVTWYLGSMVPRCHGATVP</sequence>
<accession>A0A2G2V5T7</accession>
<dbReference type="EMBL" id="MLFT02000225">
    <property type="protein sequence ID" value="PHT28344.1"/>
    <property type="molecule type" value="Genomic_DNA"/>
</dbReference>
<comment type="caution">
    <text evidence="1">The sequence shown here is derived from an EMBL/GenBank/DDBJ whole genome shotgun (WGS) entry which is preliminary data.</text>
</comment>
<dbReference type="OrthoDB" id="20872at2759"/>
<evidence type="ECO:0000313" key="2">
    <source>
        <dbReference type="Proteomes" id="UP000224567"/>
    </source>
</evidence>
<dbReference type="AlphaFoldDB" id="A0A2G2V5T7"/>
<dbReference type="PANTHER" id="PTHR34723">
    <property type="entry name" value="PROTEIN CBG17025"/>
    <property type="match status" value="1"/>
</dbReference>
<gene>
    <name evidence="1" type="ORF">CQW23_32058</name>
</gene>